<evidence type="ECO:0000259" key="2">
    <source>
        <dbReference type="Pfam" id="PF00149"/>
    </source>
</evidence>
<dbReference type="InterPro" id="IPR004843">
    <property type="entry name" value="Calcineurin-like_PHP"/>
</dbReference>
<keyword evidence="4" id="KW-1185">Reference proteome</keyword>
<protein>
    <submittedName>
        <fullName evidence="3">DNA repair exonuclease SbcCD nuclease subunit</fullName>
    </submittedName>
</protein>
<dbReference type="Proteomes" id="UP001519271">
    <property type="component" value="Unassembled WGS sequence"/>
</dbReference>
<gene>
    <name evidence="3" type="ORF">J2Z34_002029</name>
</gene>
<organism evidence="3 4">
    <name type="scientific">Youngiibacter multivorans</name>
    <dbReference type="NCBI Taxonomy" id="937251"/>
    <lineage>
        <taxon>Bacteria</taxon>
        <taxon>Bacillati</taxon>
        <taxon>Bacillota</taxon>
        <taxon>Clostridia</taxon>
        <taxon>Eubacteriales</taxon>
        <taxon>Clostridiaceae</taxon>
        <taxon>Youngiibacter</taxon>
    </lineage>
</organism>
<dbReference type="InterPro" id="IPR029052">
    <property type="entry name" value="Metallo-depent_PP-like"/>
</dbReference>
<evidence type="ECO:0000256" key="1">
    <source>
        <dbReference type="ARBA" id="ARBA00022801"/>
    </source>
</evidence>
<proteinExistence type="predicted"/>
<evidence type="ECO:0000313" key="4">
    <source>
        <dbReference type="Proteomes" id="UP001519271"/>
    </source>
</evidence>
<dbReference type="Pfam" id="PF00149">
    <property type="entry name" value="Metallophos"/>
    <property type="match status" value="1"/>
</dbReference>
<name>A0ABS4G4Q4_9CLOT</name>
<dbReference type="EMBL" id="JAGGKC010000016">
    <property type="protein sequence ID" value="MBP1919540.1"/>
    <property type="molecule type" value="Genomic_DNA"/>
</dbReference>
<keyword evidence="1" id="KW-0378">Hydrolase</keyword>
<feature type="domain" description="Calcineurin-like phosphoesterase" evidence="2">
    <location>
        <begin position="5"/>
        <end position="191"/>
    </location>
</feature>
<dbReference type="CDD" id="cd00840">
    <property type="entry name" value="MPP_Mre11_N"/>
    <property type="match status" value="1"/>
</dbReference>
<dbReference type="PANTHER" id="PTHR30337">
    <property type="entry name" value="COMPONENT OF ATP-DEPENDENT DSDNA EXONUCLEASE"/>
    <property type="match status" value="1"/>
</dbReference>
<dbReference type="GO" id="GO:0004527">
    <property type="term" value="F:exonuclease activity"/>
    <property type="evidence" value="ECO:0007669"/>
    <property type="project" value="UniProtKB-KW"/>
</dbReference>
<dbReference type="RefSeq" id="WP_209459740.1">
    <property type="nucleotide sequence ID" value="NZ_JAGGKC010000016.1"/>
</dbReference>
<accession>A0ABS4G4Q4</accession>
<reference evidence="3 4" key="1">
    <citation type="submission" date="2021-03" db="EMBL/GenBank/DDBJ databases">
        <title>Genomic Encyclopedia of Type Strains, Phase IV (KMG-IV): sequencing the most valuable type-strain genomes for metagenomic binning, comparative biology and taxonomic classification.</title>
        <authorList>
            <person name="Goeker M."/>
        </authorList>
    </citation>
    <scope>NUCLEOTIDE SEQUENCE [LARGE SCALE GENOMIC DNA]</scope>
    <source>
        <strain evidence="3 4">DSM 6139</strain>
    </source>
</reference>
<comment type="caution">
    <text evidence="3">The sequence shown here is derived from an EMBL/GenBank/DDBJ whole genome shotgun (WGS) entry which is preliminary data.</text>
</comment>
<evidence type="ECO:0000313" key="3">
    <source>
        <dbReference type="EMBL" id="MBP1919540.1"/>
    </source>
</evidence>
<dbReference type="InterPro" id="IPR050535">
    <property type="entry name" value="DNA_Repair-Maintenance_Comp"/>
</dbReference>
<sequence length="362" mass="39727">MRSVKIVQSGDFHLDSPLSSHKGNFRDQRREELLQSVGSLVAHAVREKADLLLLAGDIFDSARVRKSTVDYLSSVFSRFPGHIFISPGNHDPYEPHSPYAKAALPGNVKVFSDYEEVFLPELGSVVCGAGFRNAVVNRSLLEGIRAPIFDGLRILVMHGEASGNENPYNPIRQSEIASSGFDYIALGHRHDFSGILREGRTFYAYAGIPEGRGFDESGPKGCITGSISRSGVDLKFRELPGRKYLVEEVDITGVSSSMEVCDIISGKGISDPHSIVRFILKGEVPGHSTIDTAIIRSFLVRKLFDCEIIDRSMPILESGDGRGLLGIFSARMKKLISEGNEDGEILNEAMRLGTRALCKRDI</sequence>
<keyword evidence="3" id="KW-0540">Nuclease</keyword>
<dbReference type="SUPFAM" id="SSF56300">
    <property type="entry name" value="Metallo-dependent phosphatases"/>
    <property type="match status" value="1"/>
</dbReference>
<dbReference type="PANTHER" id="PTHR30337:SF7">
    <property type="entry name" value="PHOSPHOESTERASE"/>
    <property type="match status" value="1"/>
</dbReference>
<keyword evidence="3" id="KW-0269">Exonuclease</keyword>
<dbReference type="Gene3D" id="3.60.21.10">
    <property type="match status" value="1"/>
</dbReference>
<dbReference type="InterPro" id="IPR041796">
    <property type="entry name" value="Mre11_N"/>
</dbReference>